<feature type="region of interest" description="Disordered" evidence="1">
    <location>
        <begin position="588"/>
        <end position="620"/>
    </location>
</feature>
<feature type="non-terminal residue" evidence="2">
    <location>
        <position position="743"/>
    </location>
</feature>
<evidence type="ECO:0000256" key="1">
    <source>
        <dbReference type="SAM" id="MobiDB-lite"/>
    </source>
</evidence>
<feature type="compositionally biased region" description="Basic and acidic residues" evidence="1">
    <location>
        <begin position="558"/>
        <end position="571"/>
    </location>
</feature>
<feature type="compositionally biased region" description="Basic and acidic residues" evidence="1">
    <location>
        <begin position="509"/>
        <end position="530"/>
    </location>
</feature>
<proteinExistence type="predicted"/>
<dbReference type="AlphaFoldDB" id="A0A8J9UL40"/>
<gene>
    <name evidence="2" type="ORF">BINO364_LOCUS7947</name>
</gene>
<organism evidence="2 3">
    <name type="scientific">Brenthis ino</name>
    <name type="common">lesser marbled fritillary</name>
    <dbReference type="NCBI Taxonomy" id="405034"/>
    <lineage>
        <taxon>Eukaryota</taxon>
        <taxon>Metazoa</taxon>
        <taxon>Ecdysozoa</taxon>
        <taxon>Arthropoda</taxon>
        <taxon>Hexapoda</taxon>
        <taxon>Insecta</taxon>
        <taxon>Pterygota</taxon>
        <taxon>Neoptera</taxon>
        <taxon>Endopterygota</taxon>
        <taxon>Lepidoptera</taxon>
        <taxon>Glossata</taxon>
        <taxon>Ditrysia</taxon>
        <taxon>Papilionoidea</taxon>
        <taxon>Nymphalidae</taxon>
        <taxon>Heliconiinae</taxon>
        <taxon>Argynnini</taxon>
        <taxon>Brenthis</taxon>
    </lineage>
</organism>
<dbReference type="Proteomes" id="UP000838878">
    <property type="component" value="Chromosome 3"/>
</dbReference>
<feature type="compositionally biased region" description="Basic and acidic residues" evidence="1">
    <location>
        <begin position="454"/>
        <end position="465"/>
    </location>
</feature>
<accession>A0A8J9UL40</accession>
<feature type="compositionally biased region" description="Acidic residues" evidence="1">
    <location>
        <begin position="466"/>
        <end position="483"/>
    </location>
</feature>
<evidence type="ECO:0000313" key="3">
    <source>
        <dbReference type="Proteomes" id="UP000838878"/>
    </source>
</evidence>
<feature type="compositionally biased region" description="Basic and acidic residues" evidence="1">
    <location>
        <begin position="484"/>
        <end position="497"/>
    </location>
</feature>
<feature type="compositionally biased region" description="Acidic residues" evidence="1">
    <location>
        <begin position="498"/>
        <end position="508"/>
    </location>
</feature>
<feature type="compositionally biased region" description="Basic and acidic residues" evidence="1">
    <location>
        <begin position="538"/>
        <end position="549"/>
    </location>
</feature>
<protein>
    <submittedName>
        <fullName evidence="2">Uncharacterized protein</fullName>
    </submittedName>
</protein>
<sequence>MPRAISALCLDGRRARMPRVAAARERGCRARSVRSSVKTAYPPPTCFGLYGIFLATMEAKLEGLKSDYPLVSRNGELTYPYLASARLQHLAKTVTVAPAPLVKVINAVGIIKRDGFVYLPAVRANLRDINNEFVPRPETVLYSNLRETVVALANPHTPERTRTYFEQHNPIPGAIFENHVLQNPDEIMPDDYGLEELQREIRVIQPFLIKLQKHVPKLVSGVLDFKSTGKPSLFISNEMENLRIPNRARNQDIQDWYRNSPGGEGGTRGVKYFVQTSAAAVAALAYIESDENTHVRPVWANFVASPPRRHSAPVTLVWHLFILPSHSDSISGNTMSRRDKILSLAISQNQNSKPHVSPSEPTSHQLIPRPSIIKTSAVQKVKSFETTVTRHSLKCYETLPYSEEECEKMNRPVNYFEDSDDSVIDKDYIPDFIISDSDSDSPICIKRNLLEHKKTRGKKTEREETEHDETEPEETEHDETEREETEHNETEHEKAEREEAEYDETEREETERKETEHEETERKETEREETGYEETEHEEIKREETEHEHTQHKHNTHIHTEREEIRREETERENSEVEECVILENEKGLTKAGMPRKRRRFDTSLADRQRQKKENADEKLSLKPPCDGKCRKKCTTKISEEIRREIHDRYIRLDWESRGLFIKGMVESKEIKTRTTKEGRNKRRDVSYYYHFQVKHEKIDVCKTFFLTTLGYTHKITDIFTRHSVRKLIIKKINEDHTNAKMS</sequence>
<name>A0A8J9UL40_9NEOP</name>
<reference evidence="2" key="1">
    <citation type="submission" date="2021-12" db="EMBL/GenBank/DDBJ databases">
        <authorList>
            <person name="Martin H S."/>
        </authorList>
    </citation>
    <scope>NUCLEOTIDE SEQUENCE</scope>
</reference>
<feature type="region of interest" description="Disordered" evidence="1">
    <location>
        <begin position="454"/>
        <end position="571"/>
    </location>
</feature>
<feature type="compositionally biased region" description="Basic and acidic residues" evidence="1">
    <location>
        <begin position="601"/>
        <end position="620"/>
    </location>
</feature>
<dbReference type="EMBL" id="OV170223">
    <property type="protein sequence ID" value="CAH0721912.1"/>
    <property type="molecule type" value="Genomic_DNA"/>
</dbReference>
<keyword evidence="3" id="KW-1185">Reference proteome</keyword>
<evidence type="ECO:0000313" key="2">
    <source>
        <dbReference type="EMBL" id="CAH0721912.1"/>
    </source>
</evidence>
<dbReference type="OrthoDB" id="6781302at2759"/>